<dbReference type="PANTHER" id="PTHR47718:SF2">
    <property type="entry name" value="PROTEIN FAR1-RELATED SEQUENCE 5-LIKE"/>
    <property type="match status" value="1"/>
</dbReference>
<dbReference type="Pfam" id="PF10551">
    <property type="entry name" value="MULE"/>
    <property type="match status" value="1"/>
</dbReference>
<evidence type="ECO:0000313" key="8">
    <source>
        <dbReference type="Proteomes" id="UP001151287"/>
    </source>
</evidence>
<feature type="compositionally biased region" description="Low complexity" evidence="5">
    <location>
        <begin position="98"/>
        <end position="112"/>
    </location>
</feature>
<name>A0A9Q0CH63_9POAL</name>
<feature type="region of interest" description="Disordered" evidence="5">
    <location>
        <begin position="760"/>
        <end position="817"/>
    </location>
</feature>
<feature type="region of interest" description="Disordered" evidence="5">
    <location>
        <begin position="1"/>
        <end position="66"/>
    </location>
</feature>
<keyword evidence="2 4" id="KW-0863">Zinc-finger</keyword>
<dbReference type="Proteomes" id="UP001151287">
    <property type="component" value="Unassembled WGS sequence"/>
</dbReference>
<feature type="region of interest" description="Disordered" evidence="5">
    <location>
        <begin position="79"/>
        <end position="122"/>
    </location>
</feature>
<reference evidence="7" key="1">
    <citation type="journal article" date="2022" name="Cell">
        <title>Repeat-based holocentromeres influence genome architecture and karyotype evolution.</title>
        <authorList>
            <person name="Hofstatter P.G."/>
            <person name="Thangavel G."/>
            <person name="Lux T."/>
            <person name="Neumann P."/>
            <person name="Vondrak T."/>
            <person name="Novak P."/>
            <person name="Zhang M."/>
            <person name="Costa L."/>
            <person name="Castellani M."/>
            <person name="Scott A."/>
            <person name="Toegelov H."/>
            <person name="Fuchs J."/>
            <person name="Mata-Sucre Y."/>
            <person name="Dias Y."/>
            <person name="Vanzela A.L.L."/>
            <person name="Huettel B."/>
            <person name="Almeida C.C.S."/>
            <person name="Simkova H."/>
            <person name="Souza G."/>
            <person name="Pedrosa-Harand A."/>
            <person name="Macas J."/>
            <person name="Mayer K.F.X."/>
            <person name="Houben A."/>
            <person name="Marques A."/>
        </authorList>
    </citation>
    <scope>NUCLEOTIDE SEQUENCE</scope>
    <source>
        <strain evidence="7">RhyBre1mFocal</strain>
    </source>
</reference>
<keyword evidence="3" id="KW-0862">Zinc</keyword>
<organism evidence="7 8">
    <name type="scientific">Rhynchospora breviuscula</name>
    <dbReference type="NCBI Taxonomy" id="2022672"/>
    <lineage>
        <taxon>Eukaryota</taxon>
        <taxon>Viridiplantae</taxon>
        <taxon>Streptophyta</taxon>
        <taxon>Embryophyta</taxon>
        <taxon>Tracheophyta</taxon>
        <taxon>Spermatophyta</taxon>
        <taxon>Magnoliopsida</taxon>
        <taxon>Liliopsida</taxon>
        <taxon>Poales</taxon>
        <taxon>Cyperaceae</taxon>
        <taxon>Cyperoideae</taxon>
        <taxon>Rhynchosporeae</taxon>
        <taxon>Rhynchospora</taxon>
    </lineage>
</organism>
<dbReference type="OrthoDB" id="2407438at2759"/>
<dbReference type="InterPro" id="IPR007527">
    <property type="entry name" value="Znf_SWIM"/>
</dbReference>
<dbReference type="PROSITE" id="PS50966">
    <property type="entry name" value="ZF_SWIM"/>
    <property type="match status" value="1"/>
</dbReference>
<dbReference type="SMART" id="SM00575">
    <property type="entry name" value="ZnF_PMZ"/>
    <property type="match status" value="1"/>
</dbReference>
<comment type="caution">
    <text evidence="7">The sequence shown here is derived from an EMBL/GenBank/DDBJ whole genome shotgun (WGS) entry which is preliminary data.</text>
</comment>
<feature type="compositionally biased region" description="Basic residues" evidence="5">
    <location>
        <begin position="10"/>
        <end position="32"/>
    </location>
</feature>
<evidence type="ECO:0000256" key="1">
    <source>
        <dbReference type="ARBA" id="ARBA00022723"/>
    </source>
</evidence>
<dbReference type="PANTHER" id="PTHR47718">
    <property type="entry name" value="OS01G0519700 PROTEIN"/>
    <property type="match status" value="1"/>
</dbReference>
<feature type="domain" description="SWIM-type" evidence="6">
    <location>
        <begin position="643"/>
        <end position="679"/>
    </location>
</feature>
<dbReference type="InterPro" id="IPR004330">
    <property type="entry name" value="FAR1_DNA_bnd_dom"/>
</dbReference>
<evidence type="ECO:0000256" key="4">
    <source>
        <dbReference type="PROSITE-ProRule" id="PRU00325"/>
    </source>
</evidence>
<evidence type="ECO:0000313" key="7">
    <source>
        <dbReference type="EMBL" id="KAJ1693622.1"/>
    </source>
</evidence>
<dbReference type="InterPro" id="IPR006564">
    <property type="entry name" value="Znf_PMZ"/>
</dbReference>
<protein>
    <recommendedName>
        <fullName evidence="6">SWIM-type domain-containing protein</fullName>
    </recommendedName>
</protein>
<dbReference type="GO" id="GO:0008270">
    <property type="term" value="F:zinc ion binding"/>
    <property type="evidence" value="ECO:0007669"/>
    <property type="project" value="UniProtKB-KW"/>
</dbReference>
<evidence type="ECO:0000256" key="3">
    <source>
        <dbReference type="ARBA" id="ARBA00022833"/>
    </source>
</evidence>
<evidence type="ECO:0000256" key="5">
    <source>
        <dbReference type="SAM" id="MobiDB-lite"/>
    </source>
</evidence>
<gene>
    <name evidence="7" type="ORF">LUZ63_010320</name>
</gene>
<proteinExistence type="predicted"/>
<dbReference type="AlphaFoldDB" id="A0A9Q0CH63"/>
<feature type="compositionally biased region" description="Basic residues" evidence="5">
    <location>
        <begin position="799"/>
        <end position="808"/>
    </location>
</feature>
<evidence type="ECO:0000256" key="2">
    <source>
        <dbReference type="ARBA" id="ARBA00022771"/>
    </source>
</evidence>
<dbReference type="Pfam" id="PF03101">
    <property type="entry name" value="FAR1"/>
    <property type="match status" value="1"/>
</dbReference>
<accession>A0A9Q0CH63</accession>
<dbReference type="InterPro" id="IPR018289">
    <property type="entry name" value="MULE_transposase_dom"/>
</dbReference>
<dbReference type="EMBL" id="JAMQYH010000003">
    <property type="protein sequence ID" value="KAJ1693622.1"/>
    <property type="molecule type" value="Genomic_DNA"/>
</dbReference>
<feature type="compositionally biased region" description="Basic and acidic residues" evidence="5">
    <location>
        <begin position="48"/>
        <end position="66"/>
    </location>
</feature>
<keyword evidence="8" id="KW-1185">Reference proteome</keyword>
<keyword evidence="1" id="KW-0479">Metal-binding</keyword>
<sequence length="817" mass="94265">MRKDRERQRIRGRQKRARPCLRTHRHDRHSNPLRRAGTWTDKGTQQDFLRRNEGGGEGAKGKEEKQKYAVWKAADIRKAIKEGRTPEPGPLGGEKDLSISSDSPASSIAVSDAPPPQSMDMEEHEDDFVPRLGTEYKTLDEAWLVWCYYGGRKGFGVRKGKGNKNKQDDVITSKFFFCNCEGKRGSDQRDHLTNKPRAETRTGCQARLLLKLDRETHKYKIVKFVEEHNHPLQPREACYLIPSQRKVPDIACFDIQVAASSGINPKDAHDLHSRLHGGIRGVGYTKVDHRNCLRNIRKEAMQYGAAVAMTKYFAKRSIEDSSFKHFEDTSEEEEISNVVWMDAKMIASYARFGDVVVFDTTFGTNNEKWAVGTFVGFNHLREIVVFGAALMCDQNIESFEWVFAKFLEAHGGKKPITIFTDQDPAIGAALKTQIPDARHGLCTWHINKNCVKHLSSFNNDKKDVTSKFNECLYRYEEEKEFEDAFLFLRKKVNGESNTLDGESNTWLEFIYKSKEKWAYCFMKDAHTLGIRSTQMSESFNAKLKVYLNCKLDVCRFMEQFDRILEENREKEITSEYDMRKKLPRLKSSLPILRGVANLYTTNVFELFQEEVELAMLAHIECLKGNTYTVGKIGIDNETPCKSRQVVWTREGQVVSCSCKKFERVGILCWHALKVLDREDIKVIPPRYILKRWTREAKDNTVVDGEGRMVIEDPMLDVRNRKADMVRMITPICDEAANNEEDTHFVRNEFLEFQRKYKEYKEKKKGDDGNPTIEHALHLKKKNGGDRRSKRIPSCIEKNKRAKKAKKKPISTSQDSLR</sequence>
<dbReference type="Pfam" id="PF04434">
    <property type="entry name" value="SWIM"/>
    <property type="match status" value="1"/>
</dbReference>
<evidence type="ECO:0000259" key="6">
    <source>
        <dbReference type="PROSITE" id="PS50966"/>
    </source>
</evidence>